<dbReference type="AlphaFoldDB" id="A0A392NYB1"/>
<dbReference type="EMBL" id="LXQA010055457">
    <property type="protein sequence ID" value="MCI04452.1"/>
    <property type="molecule type" value="Genomic_DNA"/>
</dbReference>
<feature type="region of interest" description="Disordered" evidence="1">
    <location>
        <begin position="120"/>
        <end position="160"/>
    </location>
</feature>
<dbReference type="Proteomes" id="UP000265520">
    <property type="component" value="Unassembled WGS sequence"/>
</dbReference>
<comment type="caution">
    <text evidence="3">The sequence shown here is derived from an EMBL/GenBank/DDBJ whole genome shotgun (WGS) entry which is preliminary data.</text>
</comment>
<protein>
    <recommendedName>
        <fullName evidence="2">Retrotransposon gag domain-containing protein</fullName>
    </recommendedName>
</protein>
<keyword evidence="4" id="KW-1185">Reference proteome</keyword>
<evidence type="ECO:0000313" key="3">
    <source>
        <dbReference type="EMBL" id="MCI04452.1"/>
    </source>
</evidence>
<evidence type="ECO:0000313" key="4">
    <source>
        <dbReference type="Proteomes" id="UP000265520"/>
    </source>
</evidence>
<sequence>MVRPAGSIEGEPVMLEKVIPIFDGTGEAYWWLIQLDRYFQANSWILEKMKVDWVTLFALRGDAYMWWSSWKQGNQNVTWETFERAFIKKFIPDLWEMIEAAESEEQESHDHVMIEIAEESKDGRDAEEEKDSGSLQNLSGLVPEPSNQKLQSNKESVGKSKKIEAEIREVSIKEKHKVVVDTPSPPSRDAPPPDIEFYVVGRDETKEKDRGVDPELGQIPDPINHHQLAKEGIPSKSISVFDSAVKPRPPEAPDLGESVMARPRRVPPPRPPDLLEFVDGERYKAVSRWKKGKEQTAWDGLPLT</sequence>
<dbReference type="InterPro" id="IPR005162">
    <property type="entry name" value="Retrotrans_gag_dom"/>
</dbReference>
<proteinExistence type="predicted"/>
<evidence type="ECO:0000259" key="2">
    <source>
        <dbReference type="Pfam" id="PF03732"/>
    </source>
</evidence>
<feature type="compositionally biased region" description="Polar residues" evidence="1">
    <location>
        <begin position="133"/>
        <end position="155"/>
    </location>
</feature>
<organism evidence="3 4">
    <name type="scientific">Trifolium medium</name>
    <dbReference type="NCBI Taxonomy" id="97028"/>
    <lineage>
        <taxon>Eukaryota</taxon>
        <taxon>Viridiplantae</taxon>
        <taxon>Streptophyta</taxon>
        <taxon>Embryophyta</taxon>
        <taxon>Tracheophyta</taxon>
        <taxon>Spermatophyta</taxon>
        <taxon>Magnoliopsida</taxon>
        <taxon>eudicotyledons</taxon>
        <taxon>Gunneridae</taxon>
        <taxon>Pentapetalae</taxon>
        <taxon>rosids</taxon>
        <taxon>fabids</taxon>
        <taxon>Fabales</taxon>
        <taxon>Fabaceae</taxon>
        <taxon>Papilionoideae</taxon>
        <taxon>50 kb inversion clade</taxon>
        <taxon>NPAAA clade</taxon>
        <taxon>Hologalegina</taxon>
        <taxon>IRL clade</taxon>
        <taxon>Trifolieae</taxon>
        <taxon>Trifolium</taxon>
    </lineage>
</organism>
<feature type="domain" description="Retrotransposon gag" evidence="2">
    <location>
        <begin position="57"/>
        <end position="92"/>
    </location>
</feature>
<dbReference type="Pfam" id="PF03732">
    <property type="entry name" value="Retrotrans_gag"/>
    <property type="match status" value="1"/>
</dbReference>
<reference evidence="3 4" key="1">
    <citation type="journal article" date="2018" name="Front. Plant Sci.">
        <title>Red Clover (Trifolium pratense) and Zigzag Clover (T. medium) - A Picture of Genomic Similarities and Differences.</title>
        <authorList>
            <person name="Dluhosova J."/>
            <person name="Istvanek J."/>
            <person name="Nedelnik J."/>
            <person name="Repkova J."/>
        </authorList>
    </citation>
    <scope>NUCLEOTIDE SEQUENCE [LARGE SCALE GENOMIC DNA]</scope>
    <source>
        <strain evidence="4">cv. 10/8</strain>
        <tissue evidence="3">Leaf</tissue>
    </source>
</reference>
<evidence type="ECO:0000256" key="1">
    <source>
        <dbReference type="SAM" id="MobiDB-lite"/>
    </source>
</evidence>
<feature type="region of interest" description="Disordered" evidence="1">
    <location>
        <begin position="243"/>
        <end position="275"/>
    </location>
</feature>
<name>A0A392NYB1_9FABA</name>
<feature type="non-terminal residue" evidence="3">
    <location>
        <position position="304"/>
    </location>
</feature>
<accession>A0A392NYB1</accession>